<evidence type="ECO:0000256" key="2">
    <source>
        <dbReference type="ARBA" id="ARBA00022801"/>
    </source>
</evidence>
<dbReference type="InterPro" id="IPR047589">
    <property type="entry name" value="DUF11_rpt"/>
</dbReference>
<evidence type="ECO:0000259" key="5">
    <source>
        <dbReference type="PROSITE" id="PS51829"/>
    </source>
</evidence>
<dbReference type="InterPro" id="IPR008979">
    <property type="entry name" value="Galactose-bd-like_sf"/>
</dbReference>
<proteinExistence type="predicted"/>
<protein>
    <submittedName>
        <fullName evidence="6">DUF11 domain-containing protein</fullName>
    </submittedName>
</protein>
<gene>
    <name evidence="6" type="ORF">H6P80_13035</name>
</gene>
<dbReference type="GO" id="GO:0004252">
    <property type="term" value="F:serine-type endopeptidase activity"/>
    <property type="evidence" value="ECO:0007669"/>
    <property type="project" value="InterPro"/>
</dbReference>
<dbReference type="InterPro" id="IPR001434">
    <property type="entry name" value="OmcB-like_DUF11"/>
</dbReference>
<sequence>MQTYASAIRGLVKACFFVPLLWGALPAHAQTVTSYPNTTTGTINGGTTCGSPLVRTFSVGTSFIVADVDLGFLATHSWRGDIRLTLQSPAGTRVQLVNGNSNSISGDNLNVRLNDEGTQVVNTDGNTANHSTTAPPYQHDFQPNNALSAFDGQNAQGTWRLEICDIYPSADNGTFQRADLYLTSLPSNYADLSLTKTVSSSSPANGATISYTLSLTNAGSSPQTATNVVVRDILPAGATYTGASGYGSYNNVSGNWTLPSIAPGQTRVLTISATVNASAGATIVNSAEVWSSSHSDIDSTPGDGSTSDDDDDTASFTVSGSPGPGTPPAFTCPAGSSIFDWDAVTWTAGSMNNSYTIANIGTVGFSIAAPSGVFLNNGTFGGQTPAESSYYNAGLYPGQDALTYLIDLATSSQTTVTTITLQNSAQAVRFIVSDVDDGGTQFRDQLIVTGSYQGSPVVPILTNNVANWVTGNIATGSAASGNTVQDGNVIITFLSPVDTIVIDYGGAPSGPATPGQQGIGIHDITFCNPLADLDVTKTSIVYDSGAGEEYHIPGRDVLYSVAVTNTARGTVTNNSLFLLDTLPPEVTFFNGDADGAGPGTASVIFSDGGSGLTWNAGTDLRFSNAASPPASFAACTYTPAAGYDPNVRHICLNPKGSMAGANGGATPAFTLSFRARIE</sequence>
<dbReference type="Gene3D" id="2.60.120.260">
    <property type="entry name" value="Galactose-binding domain-like"/>
    <property type="match status" value="1"/>
</dbReference>
<dbReference type="Gene3D" id="2.60.40.10">
    <property type="entry name" value="Immunoglobulins"/>
    <property type="match status" value="1"/>
</dbReference>
<dbReference type="PROSITE" id="PS51829">
    <property type="entry name" value="P_HOMO_B"/>
    <property type="match status" value="1"/>
</dbReference>
<dbReference type="NCBIfam" id="TIGR01451">
    <property type="entry name" value="B_ant_repeat"/>
    <property type="match status" value="1"/>
</dbReference>
<dbReference type="InterPro" id="IPR002884">
    <property type="entry name" value="P_dom"/>
</dbReference>
<organism evidence="6 7">
    <name type="scientific">Parasphingopyxis marina</name>
    <dbReference type="NCBI Taxonomy" id="2761622"/>
    <lineage>
        <taxon>Bacteria</taxon>
        <taxon>Pseudomonadati</taxon>
        <taxon>Pseudomonadota</taxon>
        <taxon>Alphaproteobacteria</taxon>
        <taxon>Sphingomonadales</taxon>
        <taxon>Sphingomonadaceae</taxon>
        <taxon>Parasphingopyxis</taxon>
    </lineage>
</organism>
<dbReference type="Pfam" id="PF01483">
    <property type="entry name" value="P_proprotein"/>
    <property type="match status" value="1"/>
</dbReference>
<dbReference type="GO" id="GO:0006508">
    <property type="term" value="P:proteolysis"/>
    <property type="evidence" value="ECO:0007669"/>
    <property type="project" value="UniProtKB-KW"/>
</dbReference>
<feature type="chain" id="PRO_5032369854" evidence="4">
    <location>
        <begin position="30"/>
        <end position="678"/>
    </location>
</feature>
<evidence type="ECO:0000313" key="7">
    <source>
        <dbReference type="Proteomes" id="UP000564378"/>
    </source>
</evidence>
<dbReference type="AlphaFoldDB" id="A0A842I1G1"/>
<evidence type="ECO:0000313" key="6">
    <source>
        <dbReference type="EMBL" id="MBC2778543.1"/>
    </source>
</evidence>
<feature type="region of interest" description="Disordered" evidence="3">
    <location>
        <begin position="292"/>
        <end position="329"/>
    </location>
</feature>
<evidence type="ECO:0000256" key="4">
    <source>
        <dbReference type="SAM" id="SignalP"/>
    </source>
</evidence>
<reference evidence="6 7" key="1">
    <citation type="submission" date="2020-08" db="EMBL/GenBank/DDBJ databases">
        <title>Draft genome sequence of Parasphingopyxis sp. GrpM-11.</title>
        <authorList>
            <person name="Oh J."/>
            <person name="Roh D.-H."/>
        </authorList>
    </citation>
    <scope>NUCLEOTIDE SEQUENCE [LARGE SCALE GENOMIC DNA]</scope>
    <source>
        <strain evidence="6 7">GrpM-11</strain>
    </source>
</reference>
<evidence type="ECO:0000256" key="3">
    <source>
        <dbReference type="SAM" id="MobiDB-lite"/>
    </source>
</evidence>
<dbReference type="InterPro" id="IPR013783">
    <property type="entry name" value="Ig-like_fold"/>
</dbReference>
<feature type="domain" description="P/Homo B" evidence="5">
    <location>
        <begin position="24"/>
        <end position="188"/>
    </location>
</feature>
<dbReference type="SUPFAM" id="SSF49785">
    <property type="entry name" value="Galactose-binding domain-like"/>
    <property type="match status" value="1"/>
</dbReference>
<keyword evidence="2" id="KW-0378">Hydrolase</keyword>
<comment type="caution">
    <text evidence="6">The sequence shown here is derived from an EMBL/GenBank/DDBJ whole genome shotgun (WGS) entry which is preliminary data.</text>
</comment>
<keyword evidence="7" id="KW-1185">Reference proteome</keyword>
<evidence type="ECO:0000256" key="1">
    <source>
        <dbReference type="ARBA" id="ARBA00022670"/>
    </source>
</evidence>
<feature type="signal peptide" evidence="4">
    <location>
        <begin position="1"/>
        <end position="29"/>
    </location>
</feature>
<keyword evidence="4" id="KW-0732">Signal</keyword>
<dbReference type="Proteomes" id="UP000564378">
    <property type="component" value="Unassembled WGS sequence"/>
</dbReference>
<dbReference type="EMBL" id="JACJVJ010000002">
    <property type="protein sequence ID" value="MBC2778543.1"/>
    <property type="molecule type" value="Genomic_DNA"/>
</dbReference>
<accession>A0A842I1G1</accession>
<keyword evidence="1" id="KW-0645">Protease</keyword>
<dbReference type="RefSeq" id="WP_185801791.1">
    <property type="nucleotide sequence ID" value="NZ_JACJVJ010000002.1"/>
</dbReference>
<name>A0A842I1G1_9SPHN</name>
<dbReference type="Pfam" id="PF01345">
    <property type="entry name" value="DUF11"/>
    <property type="match status" value="1"/>
</dbReference>